<dbReference type="EMBL" id="LCZI01001307">
    <property type="protein sequence ID" value="KKZ61375.1"/>
    <property type="molecule type" value="Genomic_DNA"/>
</dbReference>
<dbReference type="OrthoDB" id="4360875at2759"/>
<accession>A0A0G2HUG5</accession>
<sequence length="134" mass="14887">MAVRALKRTSTRSYSASWPMRFGRVLTLHDVVVEGMLLSREPDDLQRQGRTCSDARRNCPHATFSLEPNSQFACNVADCSGGRARRNATPAFVGRLELGDEEEVSIVFQEALRYSIIRLVGRLFGVLGRISSLG</sequence>
<name>A0A0G2HUG5_9EURO</name>
<evidence type="ECO:0000313" key="2">
    <source>
        <dbReference type="Proteomes" id="UP000034164"/>
    </source>
</evidence>
<comment type="caution">
    <text evidence="1">The sequence shown here is derived from an EMBL/GenBank/DDBJ whole genome shotgun (WGS) entry which is preliminary data.</text>
</comment>
<dbReference type="Proteomes" id="UP000034164">
    <property type="component" value="Unassembled WGS sequence"/>
</dbReference>
<protein>
    <submittedName>
        <fullName evidence="1">Uncharacterized protein</fullName>
    </submittedName>
</protein>
<reference evidence="2" key="1">
    <citation type="journal article" date="2015" name="PLoS Genet.">
        <title>The dynamic genome and transcriptome of the human fungal pathogen Blastomyces and close relative Emmonsia.</title>
        <authorList>
            <person name="Munoz J.F."/>
            <person name="Gauthier G.M."/>
            <person name="Desjardins C.A."/>
            <person name="Gallo J.E."/>
            <person name="Holder J."/>
            <person name="Sullivan T.D."/>
            <person name="Marty A.J."/>
            <person name="Carmen J.C."/>
            <person name="Chen Z."/>
            <person name="Ding L."/>
            <person name="Gujja S."/>
            <person name="Magrini V."/>
            <person name="Misas E."/>
            <person name="Mitreva M."/>
            <person name="Priest M."/>
            <person name="Saif S."/>
            <person name="Whiston E.A."/>
            <person name="Young S."/>
            <person name="Zeng Q."/>
            <person name="Goldman W.E."/>
            <person name="Mardis E.R."/>
            <person name="Taylor J.W."/>
            <person name="McEwen J.G."/>
            <person name="Clay O.K."/>
            <person name="Klein B.S."/>
            <person name="Cuomo C.A."/>
        </authorList>
    </citation>
    <scope>NUCLEOTIDE SEQUENCE [LARGE SCALE GENOMIC DNA]</scope>
    <source>
        <strain evidence="2">UAMH 3008</strain>
    </source>
</reference>
<dbReference type="AlphaFoldDB" id="A0A0G2HUG5"/>
<dbReference type="VEuPathDB" id="FungiDB:EMCG_03981"/>
<gene>
    <name evidence="1" type="ORF">EMCG_03981</name>
</gene>
<organism evidence="1 2">
    <name type="scientific">[Emmonsia] crescens</name>
    <dbReference type="NCBI Taxonomy" id="73230"/>
    <lineage>
        <taxon>Eukaryota</taxon>
        <taxon>Fungi</taxon>
        <taxon>Dikarya</taxon>
        <taxon>Ascomycota</taxon>
        <taxon>Pezizomycotina</taxon>
        <taxon>Eurotiomycetes</taxon>
        <taxon>Eurotiomycetidae</taxon>
        <taxon>Onygenales</taxon>
        <taxon>Ajellomycetaceae</taxon>
        <taxon>Emergomyces</taxon>
    </lineage>
</organism>
<proteinExistence type="predicted"/>
<evidence type="ECO:0000313" key="1">
    <source>
        <dbReference type="EMBL" id="KKZ61375.1"/>
    </source>
</evidence>